<reference evidence="1 2" key="1">
    <citation type="submission" date="2016-10" db="EMBL/GenBank/DDBJ databases">
        <authorList>
            <person name="de Groot N.N."/>
        </authorList>
    </citation>
    <scope>NUCLEOTIDE SEQUENCE [LARGE SCALE GENOMIC DNA]</scope>
    <source>
        <strain evidence="1 2">OK461</strain>
    </source>
</reference>
<protein>
    <submittedName>
        <fullName evidence="1">Uncharacterized protein</fullName>
    </submittedName>
</protein>
<dbReference type="RefSeq" id="WP_143138212.1">
    <property type="nucleotide sequence ID" value="NZ_FONR01000003.1"/>
</dbReference>
<evidence type="ECO:0000313" key="1">
    <source>
        <dbReference type="EMBL" id="SFF03068.1"/>
    </source>
</evidence>
<proteinExistence type="predicted"/>
<dbReference type="Proteomes" id="UP000181942">
    <property type="component" value="Unassembled WGS sequence"/>
</dbReference>
<evidence type="ECO:0000313" key="2">
    <source>
        <dbReference type="Proteomes" id="UP000181942"/>
    </source>
</evidence>
<accession>A0A1I2FE97</accession>
<organism evidence="1 2">
    <name type="scientific">Streptomyces mirabilis</name>
    <dbReference type="NCBI Taxonomy" id="68239"/>
    <lineage>
        <taxon>Bacteria</taxon>
        <taxon>Bacillati</taxon>
        <taxon>Actinomycetota</taxon>
        <taxon>Actinomycetes</taxon>
        <taxon>Kitasatosporales</taxon>
        <taxon>Streptomycetaceae</taxon>
        <taxon>Streptomyces</taxon>
    </lineage>
</organism>
<dbReference type="AlphaFoldDB" id="A0A1I2FE97"/>
<dbReference type="EMBL" id="FONR01000003">
    <property type="protein sequence ID" value="SFF03068.1"/>
    <property type="molecule type" value="Genomic_DNA"/>
</dbReference>
<name>A0A1I2FE97_9ACTN</name>
<sequence>MSEVDFSQIASSLTDSEVALILERSGWEKFGGQENLYSRWRPRDARDVRGVLLPENRSMADYRELFLQAISQIWNTGDARLQKILNRAVTSTPLGDEVRFHKEARTLRGTIPWLSGEDLYSGARRSMIVAAKSRKSRQPYYGNANSYIARSFLDAVLMGQTDVGSYVVTAYVPPDEVFTEKKVPVGSTTPLLGNHSGREITKGLVEVLQTTREAVDHFANTGSSHGFIENVSGGLCYEITQAVRDLVRDSDGAEVSVEMYLAADLFEPPSTDRHELTFTPADYPILEKAGNLLAATARPQNVTVVGTVTLLNRPTAGSPGVVRLDVLSGTPAKKMRVRLKVEDYDLAVDAHRDNLALKVSGRQEIEGRYYWLYEPTEVELVTFERVDEAVRAEEDTLPFFGSEDE</sequence>
<dbReference type="OrthoDB" id="4124583at2"/>
<gene>
    <name evidence="1" type="ORF">SAMN02787118_103401</name>
</gene>